<comment type="caution">
    <text evidence="1">The sequence shown here is derived from an EMBL/GenBank/DDBJ whole genome shotgun (WGS) entry which is preliminary data.</text>
</comment>
<organism evidence="1 2">
    <name type="scientific">Lasius niger</name>
    <name type="common">Black garden ant</name>
    <dbReference type="NCBI Taxonomy" id="67767"/>
    <lineage>
        <taxon>Eukaryota</taxon>
        <taxon>Metazoa</taxon>
        <taxon>Ecdysozoa</taxon>
        <taxon>Arthropoda</taxon>
        <taxon>Hexapoda</taxon>
        <taxon>Insecta</taxon>
        <taxon>Pterygota</taxon>
        <taxon>Neoptera</taxon>
        <taxon>Endopterygota</taxon>
        <taxon>Hymenoptera</taxon>
        <taxon>Apocrita</taxon>
        <taxon>Aculeata</taxon>
        <taxon>Formicoidea</taxon>
        <taxon>Formicidae</taxon>
        <taxon>Formicinae</taxon>
        <taxon>Lasius</taxon>
        <taxon>Lasius</taxon>
    </lineage>
</organism>
<dbReference type="InterPro" id="IPR032675">
    <property type="entry name" value="LRR_dom_sf"/>
</dbReference>
<accession>A0A0J7ML37</accession>
<evidence type="ECO:0000313" key="1">
    <source>
        <dbReference type="EMBL" id="KMQ81365.1"/>
    </source>
</evidence>
<reference evidence="1 2" key="1">
    <citation type="submission" date="2015-04" db="EMBL/GenBank/DDBJ databases">
        <title>Lasius niger genome sequencing.</title>
        <authorList>
            <person name="Konorov E.A."/>
            <person name="Nikitin M.A."/>
            <person name="Kirill M.V."/>
            <person name="Chang P."/>
        </authorList>
    </citation>
    <scope>NUCLEOTIDE SEQUENCE [LARGE SCALE GENOMIC DNA]</scope>
    <source>
        <tissue evidence="1">Whole</tissue>
    </source>
</reference>
<dbReference type="Gene3D" id="3.80.10.10">
    <property type="entry name" value="Ribonuclease Inhibitor"/>
    <property type="match status" value="1"/>
</dbReference>
<dbReference type="EMBL" id="LBMM01036295">
    <property type="protein sequence ID" value="KMQ81365.1"/>
    <property type="molecule type" value="Genomic_DNA"/>
</dbReference>
<dbReference type="PaxDb" id="67767-A0A0J7ML37"/>
<protein>
    <submittedName>
        <fullName evidence="1">Cap-gly and leucine rich repeat domain protein</fullName>
    </submittedName>
</protein>
<sequence length="76" mass="8524">MGFDKVRRKLAQLRDLKIVILDGLRVLTATQAGEQSVADTCPNVVHLDLSRNLLERLGPVVDICTEMRALRRLALK</sequence>
<dbReference type="STRING" id="67767.A0A0J7ML37"/>
<dbReference type="OrthoDB" id="5273213at2759"/>
<name>A0A0J7ML37_LASNI</name>
<evidence type="ECO:0000313" key="2">
    <source>
        <dbReference type="Proteomes" id="UP000036403"/>
    </source>
</evidence>
<keyword evidence="2" id="KW-1185">Reference proteome</keyword>
<gene>
    <name evidence="1" type="ORF">RF55_26576</name>
</gene>
<proteinExistence type="predicted"/>
<dbReference type="Proteomes" id="UP000036403">
    <property type="component" value="Unassembled WGS sequence"/>
</dbReference>
<dbReference type="AlphaFoldDB" id="A0A0J7ML37"/>